<protein>
    <recommendedName>
        <fullName evidence="3">Uracil-DNA glycosylase</fullName>
    </recommendedName>
</protein>
<keyword evidence="2" id="KW-1185">Reference proteome</keyword>
<accession>A0ABX7QS80</accession>
<evidence type="ECO:0000313" key="2">
    <source>
        <dbReference type="Proteomes" id="UP000662770"/>
    </source>
</evidence>
<dbReference type="EMBL" id="CP071503">
    <property type="protein sequence ID" value="QSX33546.1"/>
    <property type="molecule type" value="Genomic_DNA"/>
</dbReference>
<gene>
    <name evidence="1" type="ORF">JYB87_17850</name>
</gene>
<name>A0ABX7QS80_9GAMM</name>
<dbReference type="RefSeq" id="WP_207354765.1">
    <property type="nucleotide sequence ID" value="NZ_CP071503.1"/>
</dbReference>
<evidence type="ECO:0008006" key="3">
    <source>
        <dbReference type="Google" id="ProtNLM"/>
    </source>
</evidence>
<sequence>MQRCGKCRHFTRTKDNSKDLCGAWEMPTQATRVACQFFTPKTNNRPRQ</sequence>
<dbReference type="Proteomes" id="UP000662770">
    <property type="component" value="Chromosome"/>
</dbReference>
<proteinExistence type="predicted"/>
<evidence type="ECO:0000313" key="1">
    <source>
        <dbReference type="EMBL" id="QSX33546.1"/>
    </source>
</evidence>
<reference evidence="1 2" key="1">
    <citation type="submission" date="2021-03" db="EMBL/GenBank/DDBJ databases">
        <title>Novel species identification of genus Shewanella.</title>
        <authorList>
            <person name="Liu G."/>
            <person name="Zhang Q."/>
        </authorList>
    </citation>
    <scope>NUCLEOTIDE SEQUENCE [LARGE SCALE GENOMIC DNA]</scope>
    <source>
        <strain evidence="1 2">FJAT-51800</strain>
    </source>
</reference>
<organism evidence="1 2">
    <name type="scientific">Shewanella avicenniae</name>
    <dbReference type="NCBI Taxonomy" id="2814294"/>
    <lineage>
        <taxon>Bacteria</taxon>
        <taxon>Pseudomonadati</taxon>
        <taxon>Pseudomonadota</taxon>
        <taxon>Gammaproteobacteria</taxon>
        <taxon>Alteromonadales</taxon>
        <taxon>Shewanellaceae</taxon>
        <taxon>Shewanella</taxon>
    </lineage>
</organism>